<evidence type="ECO:0000259" key="2">
    <source>
        <dbReference type="Pfam" id="PF07238"/>
    </source>
</evidence>
<name>A0A4Y8ZUB6_9SPHN</name>
<evidence type="ECO:0000313" key="3">
    <source>
        <dbReference type="EMBL" id="TFI59601.1"/>
    </source>
</evidence>
<dbReference type="EMBL" id="SPDV01000005">
    <property type="protein sequence ID" value="TFI59601.1"/>
    <property type="molecule type" value="Genomic_DNA"/>
</dbReference>
<dbReference type="AlphaFoldDB" id="A0A4Y8ZUB6"/>
<evidence type="ECO:0000313" key="4">
    <source>
        <dbReference type="Proteomes" id="UP000298213"/>
    </source>
</evidence>
<sequence length="206" mass="22585">MLNLTPPADEPSDDRRQHARREARVATVMLVARLISARGDQLCRVRNLSTNGLKVNTPFPLVVGEEIRIELRNGRSVEGTIVWSSPPFAGMQFHKLENVEDLLSTTPIGGEAQVARLPRVQVNQPVLVHAGTRMLGASMIDLSQGGAKLRVRSSVEPGSMVSLSVTGLGSLKAVVRWSRDEEIGVAFHETIPFDTLSQWLTSRESQ</sequence>
<gene>
    <name evidence="3" type="ORF">E2493_03770</name>
</gene>
<accession>A0A4Y8ZUB6</accession>
<protein>
    <submittedName>
        <fullName evidence="3">PilZ domain-containing protein</fullName>
    </submittedName>
</protein>
<comment type="caution">
    <text evidence="3">The sequence shown here is derived from an EMBL/GenBank/DDBJ whole genome shotgun (WGS) entry which is preliminary data.</text>
</comment>
<dbReference type="SUPFAM" id="SSF141371">
    <property type="entry name" value="PilZ domain-like"/>
    <property type="match status" value="2"/>
</dbReference>
<dbReference type="Gene3D" id="2.40.10.220">
    <property type="entry name" value="predicted glycosyltransferase like domains"/>
    <property type="match status" value="2"/>
</dbReference>
<feature type="region of interest" description="Disordered" evidence="1">
    <location>
        <begin position="1"/>
        <end position="20"/>
    </location>
</feature>
<reference evidence="3 4" key="1">
    <citation type="submission" date="2019-03" db="EMBL/GenBank/DDBJ databases">
        <title>Genome sequence of Sphingomonas sp. 17J27-24.</title>
        <authorList>
            <person name="Kim M."/>
            <person name="Maeng S."/>
            <person name="Sathiyaraj S."/>
        </authorList>
    </citation>
    <scope>NUCLEOTIDE SEQUENCE [LARGE SCALE GENOMIC DNA]</scope>
    <source>
        <strain evidence="3 4">17J27-24</strain>
    </source>
</reference>
<proteinExistence type="predicted"/>
<feature type="domain" description="PilZ" evidence="2">
    <location>
        <begin position="118"/>
        <end position="191"/>
    </location>
</feature>
<evidence type="ECO:0000256" key="1">
    <source>
        <dbReference type="SAM" id="MobiDB-lite"/>
    </source>
</evidence>
<dbReference type="InterPro" id="IPR009875">
    <property type="entry name" value="PilZ_domain"/>
</dbReference>
<dbReference type="Pfam" id="PF07238">
    <property type="entry name" value="PilZ"/>
    <property type="match status" value="2"/>
</dbReference>
<dbReference type="Proteomes" id="UP000298213">
    <property type="component" value="Unassembled WGS sequence"/>
</dbReference>
<feature type="domain" description="PilZ" evidence="2">
    <location>
        <begin position="15"/>
        <end position="99"/>
    </location>
</feature>
<organism evidence="3 4">
    <name type="scientific">Sphingomonas parva</name>
    <dbReference type="NCBI Taxonomy" id="2555898"/>
    <lineage>
        <taxon>Bacteria</taxon>
        <taxon>Pseudomonadati</taxon>
        <taxon>Pseudomonadota</taxon>
        <taxon>Alphaproteobacteria</taxon>
        <taxon>Sphingomonadales</taxon>
        <taxon>Sphingomonadaceae</taxon>
        <taxon>Sphingomonas</taxon>
    </lineage>
</organism>
<dbReference type="GO" id="GO:0035438">
    <property type="term" value="F:cyclic-di-GMP binding"/>
    <property type="evidence" value="ECO:0007669"/>
    <property type="project" value="InterPro"/>
</dbReference>
<keyword evidence="4" id="KW-1185">Reference proteome</keyword>
<dbReference type="RefSeq" id="WP_135083883.1">
    <property type="nucleotide sequence ID" value="NZ_SPDV01000005.1"/>
</dbReference>
<dbReference type="OrthoDB" id="7929489at2"/>